<evidence type="ECO:0000256" key="1">
    <source>
        <dbReference type="SAM" id="Phobius"/>
    </source>
</evidence>
<gene>
    <name evidence="2" type="ORF">FD01_GL001965</name>
</gene>
<comment type="caution">
    <text evidence="2">The sequence shown here is derived from an EMBL/GenBank/DDBJ whole genome shotgun (WGS) entry which is preliminary data.</text>
</comment>
<proteinExistence type="predicted"/>
<keyword evidence="1" id="KW-1133">Transmembrane helix</keyword>
<accession>A0A0R1R664</accession>
<dbReference type="PATRIC" id="fig|1423769.4.peg.2116"/>
<organism evidence="2 3">
    <name type="scientific">Lacticaseibacillus manihotivorans DSM 13343 = JCM 12514</name>
    <dbReference type="NCBI Taxonomy" id="1423769"/>
    <lineage>
        <taxon>Bacteria</taxon>
        <taxon>Bacillati</taxon>
        <taxon>Bacillota</taxon>
        <taxon>Bacilli</taxon>
        <taxon>Lactobacillales</taxon>
        <taxon>Lactobacillaceae</taxon>
        <taxon>Lacticaseibacillus</taxon>
    </lineage>
</organism>
<keyword evidence="1" id="KW-0812">Transmembrane</keyword>
<keyword evidence="1" id="KW-0472">Membrane</keyword>
<dbReference type="Proteomes" id="UP000051790">
    <property type="component" value="Unassembled WGS sequence"/>
</dbReference>
<evidence type="ECO:0000313" key="2">
    <source>
        <dbReference type="EMBL" id="KRL52861.1"/>
    </source>
</evidence>
<feature type="transmembrane region" description="Helical" evidence="1">
    <location>
        <begin position="6"/>
        <end position="23"/>
    </location>
</feature>
<keyword evidence="3" id="KW-1185">Reference proteome</keyword>
<dbReference type="AlphaFoldDB" id="A0A0R1R664"/>
<sequence>MLWNLVQGLLVVASGYLGVSSYLKEQRKATRATEVELFDHTIDALGYFNDDVVPEMDRSIATYLELLHPLHLGKHLTKAQRYLLGNVIKESHFERVFQRLNVLSGFVHYDMINESQMYASVWDELSRLLNVPFFEEIVVESQKQRLMNNYLDFIESSKKYAAETKLRRS</sequence>
<reference evidence="2 3" key="1">
    <citation type="journal article" date="2015" name="Genome Announc.">
        <title>Expanding the biotechnology potential of lactobacilli through comparative genomics of 213 strains and associated genera.</title>
        <authorList>
            <person name="Sun Z."/>
            <person name="Harris H.M."/>
            <person name="McCann A."/>
            <person name="Guo C."/>
            <person name="Argimon S."/>
            <person name="Zhang W."/>
            <person name="Yang X."/>
            <person name="Jeffery I.B."/>
            <person name="Cooney J.C."/>
            <person name="Kagawa T.F."/>
            <person name="Liu W."/>
            <person name="Song Y."/>
            <person name="Salvetti E."/>
            <person name="Wrobel A."/>
            <person name="Rasinkangas P."/>
            <person name="Parkhill J."/>
            <person name="Rea M.C."/>
            <person name="O'Sullivan O."/>
            <person name="Ritari J."/>
            <person name="Douillard F.P."/>
            <person name="Paul Ross R."/>
            <person name="Yang R."/>
            <person name="Briner A.E."/>
            <person name="Felis G.E."/>
            <person name="de Vos W.M."/>
            <person name="Barrangou R."/>
            <person name="Klaenhammer T.R."/>
            <person name="Caufield P.W."/>
            <person name="Cui Y."/>
            <person name="Zhang H."/>
            <person name="O'Toole P.W."/>
        </authorList>
    </citation>
    <scope>NUCLEOTIDE SEQUENCE [LARGE SCALE GENOMIC DNA]</scope>
    <source>
        <strain evidence="2 3">DSM 13343</strain>
    </source>
</reference>
<evidence type="ECO:0000313" key="3">
    <source>
        <dbReference type="Proteomes" id="UP000051790"/>
    </source>
</evidence>
<protein>
    <submittedName>
        <fullName evidence="2">Uncharacterized protein</fullName>
    </submittedName>
</protein>
<dbReference type="EMBL" id="AZEU01000027">
    <property type="protein sequence ID" value="KRL52861.1"/>
    <property type="molecule type" value="Genomic_DNA"/>
</dbReference>
<name>A0A0R1R664_9LACO</name>